<dbReference type="EMBL" id="BPRB01000165">
    <property type="protein sequence ID" value="GJE60827.1"/>
    <property type="molecule type" value="Genomic_DNA"/>
</dbReference>
<gene>
    <name evidence="2" type="ORF">MPOCJGCO_2945</name>
</gene>
<evidence type="ECO:0000256" key="1">
    <source>
        <dbReference type="SAM" id="MobiDB-lite"/>
    </source>
</evidence>
<feature type="compositionally biased region" description="Basic and acidic residues" evidence="1">
    <location>
        <begin position="18"/>
        <end position="33"/>
    </location>
</feature>
<dbReference type="Proteomes" id="UP001055057">
    <property type="component" value="Unassembled WGS sequence"/>
</dbReference>
<reference evidence="2" key="1">
    <citation type="journal article" date="2021" name="Front. Microbiol.">
        <title>Comprehensive Comparative Genomics and Phenotyping of Methylobacterium Species.</title>
        <authorList>
            <person name="Alessa O."/>
            <person name="Ogura Y."/>
            <person name="Fujitani Y."/>
            <person name="Takami H."/>
            <person name="Hayashi T."/>
            <person name="Sahin N."/>
            <person name="Tani A."/>
        </authorList>
    </citation>
    <scope>NUCLEOTIDE SEQUENCE</scope>
    <source>
        <strain evidence="2">DSM 23632</strain>
    </source>
</reference>
<reference evidence="2" key="2">
    <citation type="submission" date="2021-08" db="EMBL/GenBank/DDBJ databases">
        <authorList>
            <person name="Tani A."/>
            <person name="Ola A."/>
            <person name="Ogura Y."/>
            <person name="Katsura K."/>
            <person name="Hayashi T."/>
        </authorList>
    </citation>
    <scope>NUCLEOTIDE SEQUENCE</scope>
    <source>
        <strain evidence="2">DSM 23632</strain>
    </source>
</reference>
<evidence type="ECO:0000313" key="2">
    <source>
        <dbReference type="EMBL" id="GJE60827.1"/>
    </source>
</evidence>
<dbReference type="RefSeq" id="WP_238183409.1">
    <property type="nucleotide sequence ID" value="NZ_BPRB01000165.1"/>
</dbReference>
<keyword evidence="3" id="KW-1185">Reference proteome</keyword>
<feature type="region of interest" description="Disordered" evidence="1">
    <location>
        <begin position="1"/>
        <end position="62"/>
    </location>
</feature>
<protein>
    <submittedName>
        <fullName evidence="2">Uncharacterized protein</fullName>
    </submittedName>
</protein>
<accession>A0ABQ4U107</accession>
<proteinExistence type="predicted"/>
<comment type="caution">
    <text evidence="2">The sequence shown here is derived from an EMBL/GenBank/DDBJ whole genome shotgun (WGS) entry which is preliminary data.</text>
</comment>
<sequence>MTRRIDPDRPIWPSLPDSGEHPAGRAGEQDGSREAVPASSSGSEAIRGTEVAPAEGFASFEG</sequence>
<organism evidence="2 3">
    <name type="scientific">Methylobacterium trifolii</name>
    <dbReference type="NCBI Taxonomy" id="1003092"/>
    <lineage>
        <taxon>Bacteria</taxon>
        <taxon>Pseudomonadati</taxon>
        <taxon>Pseudomonadota</taxon>
        <taxon>Alphaproteobacteria</taxon>
        <taxon>Hyphomicrobiales</taxon>
        <taxon>Methylobacteriaceae</taxon>
        <taxon>Methylobacterium</taxon>
    </lineage>
</organism>
<name>A0ABQ4U107_9HYPH</name>
<evidence type="ECO:0000313" key="3">
    <source>
        <dbReference type="Proteomes" id="UP001055057"/>
    </source>
</evidence>